<keyword evidence="2" id="KW-0067">ATP-binding</keyword>
<dbReference type="AlphaFoldDB" id="A0A424YY57"/>
<dbReference type="GO" id="GO:0005524">
    <property type="term" value="F:ATP binding"/>
    <property type="evidence" value="ECO:0007669"/>
    <property type="project" value="UniProtKB-KW"/>
</dbReference>
<dbReference type="InterPro" id="IPR027417">
    <property type="entry name" value="P-loop_NTPase"/>
</dbReference>
<keyword evidence="1" id="KW-0547">Nucleotide-binding</keyword>
<accession>A0A424YY57</accession>
<reference evidence="3 4" key="1">
    <citation type="submission" date="2018-08" db="EMBL/GenBank/DDBJ databases">
        <title>The metabolism and importance of syntrophic acetate oxidation coupled to methane or sulfide production in haloalkaline environments.</title>
        <authorList>
            <person name="Timmers P.H.A."/>
            <person name="Vavourakis C.D."/>
            <person name="Sorokin D.Y."/>
            <person name="Sinninghe Damste J.S."/>
            <person name="Muyzer G."/>
            <person name="Stams A.J.M."/>
            <person name="Plugge C.M."/>
        </authorList>
    </citation>
    <scope>NUCLEOTIDE SEQUENCE [LARGE SCALE GENOMIC DNA]</scope>
    <source>
        <strain evidence="3">MSAO_Arc3</strain>
    </source>
</reference>
<dbReference type="EMBL" id="QZAB01000300">
    <property type="protein sequence ID" value="RQD85424.1"/>
    <property type="molecule type" value="Genomic_DNA"/>
</dbReference>
<dbReference type="Gene3D" id="3.40.50.300">
    <property type="entry name" value="P-loop containing nucleotide triphosphate hydrolases"/>
    <property type="match status" value="1"/>
</dbReference>
<evidence type="ECO:0000256" key="2">
    <source>
        <dbReference type="ARBA" id="ARBA00022840"/>
    </source>
</evidence>
<name>A0A424YY57_9EURY</name>
<evidence type="ECO:0000256" key="1">
    <source>
        <dbReference type="ARBA" id="ARBA00022741"/>
    </source>
</evidence>
<sequence>MTSYSLGINELDELIGEIKSGTNLMIIGPPMSGKNEVINSILYTGLQENNSGIIVSTGDPGEKIIEWFEENDLSIENSPVGIVDCVTKTLGLGAPDTYNIKRVASPVDLTGIGVKISHFFDEFMNKQNIQQTRLCINSLSTILMYSNIQTVFRFLHVFTGRVKSSNSFGLYVVEDEMHDARTIATLKQLFDGMIEIKTDDEGQNYIRVVGITSKPTPWYEFEFVGSKISLKKVDKS</sequence>
<protein>
    <submittedName>
        <fullName evidence="3">Recombinase RecA</fullName>
    </submittedName>
</protein>
<dbReference type="Proteomes" id="UP000284763">
    <property type="component" value="Unassembled WGS sequence"/>
</dbReference>
<dbReference type="Pfam" id="PF24336">
    <property type="entry name" value="DUF7504"/>
    <property type="match status" value="1"/>
</dbReference>
<dbReference type="SUPFAM" id="SSF52540">
    <property type="entry name" value="P-loop containing nucleoside triphosphate hydrolases"/>
    <property type="match status" value="1"/>
</dbReference>
<organism evidence="3 4">
    <name type="scientific">Methanosalsum natronophilum</name>
    <dbReference type="NCBI Taxonomy" id="768733"/>
    <lineage>
        <taxon>Archaea</taxon>
        <taxon>Methanobacteriati</taxon>
        <taxon>Methanobacteriota</taxon>
        <taxon>Stenosarchaea group</taxon>
        <taxon>Methanomicrobia</taxon>
        <taxon>Methanosarcinales</taxon>
        <taxon>Methanosarcinaceae</taxon>
        <taxon>Methanosalsum</taxon>
    </lineage>
</organism>
<dbReference type="InterPro" id="IPR055927">
    <property type="entry name" value="DUF7504"/>
</dbReference>
<comment type="caution">
    <text evidence="3">The sequence shown here is derived from an EMBL/GenBank/DDBJ whole genome shotgun (WGS) entry which is preliminary data.</text>
</comment>
<dbReference type="PANTHER" id="PTHR43637">
    <property type="entry name" value="UPF0273 PROTEIN TM_0370"/>
    <property type="match status" value="1"/>
</dbReference>
<evidence type="ECO:0000313" key="4">
    <source>
        <dbReference type="Proteomes" id="UP000284763"/>
    </source>
</evidence>
<gene>
    <name evidence="3" type="ORF">D5R95_04705</name>
</gene>
<proteinExistence type="predicted"/>
<evidence type="ECO:0000313" key="3">
    <source>
        <dbReference type="EMBL" id="RQD85424.1"/>
    </source>
</evidence>